<gene>
    <name evidence="1" type="ORF">SAMN02910315_01419</name>
</gene>
<reference evidence="1 2" key="1">
    <citation type="submission" date="2016-10" db="EMBL/GenBank/DDBJ databases">
        <authorList>
            <person name="Varghese N."/>
            <person name="Submissions S."/>
        </authorList>
    </citation>
    <scope>NUCLEOTIDE SEQUENCE [LARGE SCALE GENOMIC DNA]</scope>
    <source>
        <strain evidence="1 2">DSM 16643</strain>
    </source>
</reference>
<accession>A0A1G5WH74</accession>
<protein>
    <submittedName>
        <fullName evidence="1">Uncharacterized protein</fullName>
    </submittedName>
</protein>
<evidence type="ECO:0000313" key="2">
    <source>
        <dbReference type="Proteomes" id="UP000323439"/>
    </source>
</evidence>
<evidence type="ECO:0000313" key="1">
    <source>
        <dbReference type="EMBL" id="SDA57521.1"/>
    </source>
</evidence>
<dbReference type="Proteomes" id="UP000323439">
    <property type="component" value="Unassembled WGS sequence"/>
</dbReference>
<dbReference type="EMBL" id="FMXB01000010">
    <property type="protein sequence ID" value="SDA57521.1"/>
    <property type="molecule type" value="Genomic_DNA"/>
</dbReference>
<keyword evidence="2" id="KW-1185">Reference proteome</keyword>
<proteinExistence type="predicted"/>
<organism evidence="1 2">
    <name type="scientific">Methanobrevibacter millerae</name>
    <dbReference type="NCBI Taxonomy" id="230361"/>
    <lineage>
        <taxon>Archaea</taxon>
        <taxon>Methanobacteriati</taxon>
        <taxon>Methanobacteriota</taxon>
        <taxon>Methanomada group</taxon>
        <taxon>Methanobacteria</taxon>
        <taxon>Methanobacteriales</taxon>
        <taxon>Methanobacteriaceae</taxon>
        <taxon>Methanobrevibacter</taxon>
    </lineage>
</organism>
<dbReference type="AlphaFoldDB" id="A0A1G5WH74"/>
<sequence>MHRRIIWNIQRIIPHRQEIVIEVVKTEERLNLDALAYNIKRLQSKTKKNNNKDDIIDFCESIVTKNQLELNVTITYRPVKRSLLTDTQHEK</sequence>
<name>A0A1G5WH74_9EURY</name>